<accession>A0A6N7LP26</accession>
<keyword evidence="3" id="KW-1185">Reference proteome</keyword>
<dbReference type="EMBL" id="WIRE01000001">
    <property type="protein sequence ID" value="MQX51693.1"/>
    <property type="molecule type" value="Genomic_DNA"/>
</dbReference>
<dbReference type="SUPFAM" id="SSF46894">
    <property type="entry name" value="C-terminal effector domain of the bipartite response regulators"/>
    <property type="match status" value="1"/>
</dbReference>
<protein>
    <recommendedName>
        <fullName evidence="1">HTH luxR-type domain-containing protein</fullName>
    </recommendedName>
</protein>
<gene>
    <name evidence="2" type="ORF">GFN93_00440</name>
</gene>
<comment type="caution">
    <text evidence="2">The sequence shown here is derived from an EMBL/GenBank/DDBJ whole genome shotgun (WGS) entry which is preliminary data.</text>
</comment>
<dbReference type="InterPro" id="IPR016032">
    <property type="entry name" value="Sig_transdc_resp-reg_C-effctor"/>
</dbReference>
<dbReference type="SMART" id="SM00421">
    <property type="entry name" value="HTH_LUXR"/>
    <property type="match status" value="1"/>
</dbReference>
<dbReference type="InterPro" id="IPR000792">
    <property type="entry name" value="Tscrpt_reg_LuxR_C"/>
</dbReference>
<dbReference type="RefSeq" id="WP_153498489.1">
    <property type="nucleotide sequence ID" value="NZ_WIRE01000001.1"/>
</dbReference>
<dbReference type="InterPro" id="IPR036388">
    <property type="entry name" value="WH-like_DNA-bd_sf"/>
</dbReference>
<dbReference type="Proteomes" id="UP000469421">
    <property type="component" value="Unassembled WGS sequence"/>
</dbReference>
<sequence>MTSIWQGYSDQALYSCINSLAPWHTDRALQALLELARRTLNADSTGWLIAFRGDYGRDTPVIELLDSWKVMDVAHNQLTRDEYWTRSKDYQALATEKGELDPLTLQAIEHTGQHRCHRLSQLGDDDDAPHWVRTEHFSRFDIHDRLLGIHHLHAGTESYLIANRDKGSFGDHDSQSLLALMKTFPRLHYWLMLERGLADQCERPLSPRQRQLVHLLLQPLGKTEVAERMGLAQSTVHSYTMALYRNFNVSSRPELMSLWLASADHH</sequence>
<dbReference type="Gene3D" id="1.10.10.10">
    <property type="entry name" value="Winged helix-like DNA-binding domain superfamily/Winged helix DNA-binding domain"/>
    <property type="match status" value="1"/>
</dbReference>
<reference evidence="2 3" key="1">
    <citation type="submission" date="2019-10" db="EMBL/GenBank/DDBJ databases">
        <title>Alcanivorax sp.PA15-N-34 draft genome sequence.</title>
        <authorList>
            <person name="Liao X."/>
            <person name="Shao Z."/>
        </authorList>
    </citation>
    <scope>NUCLEOTIDE SEQUENCE [LARGE SCALE GENOMIC DNA]</scope>
    <source>
        <strain evidence="2 3">PA15-N-34</strain>
    </source>
</reference>
<dbReference type="GO" id="GO:0003677">
    <property type="term" value="F:DNA binding"/>
    <property type="evidence" value="ECO:0007669"/>
    <property type="project" value="InterPro"/>
</dbReference>
<evidence type="ECO:0000313" key="2">
    <source>
        <dbReference type="EMBL" id="MQX51693.1"/>
    </source>
</evidence>
<feature type="domain" description="HTH luxR-type" evidence="1">
    <location>
        <begin position="202"/>
        <end position="259"/>
    </location>
</feature>
<evidence type="ECO:0000313" key="3">
    <source>
        <dbReference type="Proteomes" id="UP000469421"/>
    </source>
</evidence>
<name>A0A6N7LP26_9GAMM</name>
<dbReference type="Pfam" id="PF00196">
    <property type="entry name" value="GerE"/>
    <property type="match status" value="1"/>
</dbReference>
<organism evidence="2 3">
    <name type="scientific">Alcanivorax sediminis</name>
    <dbReference type="NCBI Taxonomy" id="2663008"/>
    <lineage>
        <taxon>Bacteria</taxon>
        <taxon>Pseudomonadati</taxon>
        <taxon>Pseudomonadota</taxon>
        <taxon>Gammaproteobacteria</taxon>
        <taxon>Oceanospirillales</taxon>
        <taxon>Alcanivoracaceae</taxon>
        <taxon>Alcanivorax</taxon>
    </lineage>
</organism>
<proteinExistence type="predicted"/>
<dbReference type="AlphaFoldDB" id="A0A6N7LP26"/>
<dbReference type="GO" id="GO:0006355">
    <property type="term" value="P:regulation of DNA-templated transcription"/>
    <property type="evidence" value="ECO:0007669"/>
    <property type="project" value="InterPro"/>
</dbReference>
<evidence type="ECO:0000259" key="1">
    <source>
        <dbReference type="SMART" id="SM00421"/>
    </source>
</evidence>